<dbReference type="EMBL" id="DXCC01000006">
    <property type="protein sequence ID" value="HIZ14779.1"/>
    <property type="molecule type" value="Genomic_DNA"/>
</dbReference>
<comment type="subcellular location">
    <subcellularLocation>
        <location evidence="6">Cytoplasm</location>
    </subcellularLocation>
</comment>
<dbReference type="PANTHER" id="PTHR31760">
    <property type="entry name" value="S-ADENOSYL-L-METHIONINE-DEPENDENT METHYLTRANSFERASES SUPERFAMILY PROTEIN"/>
    <property type="match status" value="1"/>
</dbReference>
<dbReference type="PANTHER" id="PTHR31760:SF0">
    <property type="entry name" value="S-ADENOSYL-L-METHIONINE-DEPENDENT METHYLTRANSFERASES SUPERFAMILY PROTEIN"/>
    <property type="match status" value="1"/>
</dbReference>
<reference evidence="7" key="1">
    <citation type="journal article" date="2021" name="PeerJ">
        <title>Extensive microbial diversity within the chicken gut microbiome revealed by metagenomics and culture.</title>
        <authorList>
            <person name="Gilroy R."/>
            <person name="Ravi A."/>
            <person name="Getino M."/>
            <person name="Pursley I."/>
            <person name="Horton D.L."/>
            <person name="Alikhan N.F."/>
            <person name="Baker D."/>
            <person name="Gharbi K."/>
            <person name="Hall N."/>
            <person name="Watson M."/>
            <person name="Adriaenssens E.M."/>
            <person name="Foster-Nyarko E."/>
            <person name="Jarju S."/>
            <person name="Secka A."/>
            <person name="Antonio M."/>
            <person name="Oren A."/>
            <person name="Chaudhuri R.R."/>
            <person name="La Ragione R."/>
            <person name="Hildebrand F."/>
            <person name="Pallen M.J."/>
        </authorList>
    </citation>
    <scope>NUCLEOTIDE SEQUENCE</scope>
    <source>
        <strain evidence="7">ChiHjej11B10-19426</strain>
    </source>
</reference>
<comment type="caution">
    <text evidence="6">Lacks conserved residue(s) required for the propagation of feature annotation.</text>
</comment>
<keyword evidence="5 6" id="KW-0949">S-adenosyl-L-methionine</keyword>
<keyword evidence="2 6" id="KW-0698">rRNA processing</keyword>
<dbReference type="PIRSF" id="PIRSF003078">
    <property type="entry name" value="GidB"/>
    <property type="match status" value="1"/>
</dbReference>
<dbReference type="InterPro" id="IPR029063">
    <property type="entry name" value="SAM-dependent_MTases_sf"/>
</dbReference>
<organism evidence="7 8">
    <name type="scientific">Candidatus Tidjanibacter faecipullorum</name>
    <dbReference type="NCBI Taxonomy" id="2838766"/>
    <lineage>
        <taxon>Bacteria</taxon>
        <taxon>Pseudomonadati</taxon>
        <taxon>Bacteroidota</taxon>
        <taxon>Bacteroidia</taxon>
        <taxon>Bacteroidales</taxon>
        <taxon>Rikenellaceae</taxon>
        <taxon>Tidjanibacter</taxon>
    </lineage>
</organism>
<dbReference type="HAMAP" id="MF_00074">
    <property type="entry name" value="16SrRNA_methyltr_G"/>
    <property type="match status" value="1"/>
</dbReference>
<keyword evidence="4 6" id="KW-0808">Transferase</keyword>
<dbReference type="EC" id="2.1.1.-" evidence="6"/>
<evidence type="ECO:0000313" key="8">
    <source>
        <dbReference type="Proteomes" id="UP000824014"/>
    </source>
</evidence>
<comment type="caution">
    <text evidence="7">The sequence shown here is derived from an EMBL/GenBank/DDBJ whole genome shotgun (WGS) entry which is preliminary data.</text>
</comment>
<dbReference type="AlphaFoldDB" id="A0A9D2DDB4"/>
<evidence type="ECO:0000256" key="1">
    <source>
        <dbReference type="ARBA" id="ARBA00022490"/>
    </source>
</evidence>
<evidence type="ECO:0000256" key="4">
    <source>
        <dbReference type="ARBA" id="ARBA00022679"/>
    </source>
</evidence>
<dbReference type="CDD" id="cd02440">
    <property type="entry name" value="AdoMet_MTases"/>
    <property type="match status" value="1"/>
</dbReference>
<evidence type="ECO:0000313" key="7">
    <source>
        <dbReference type="EMBL" id="HIZ14779.1"/>
    </source>
</evidence>
<feature type="binding site" evidence="6">
    <location>
        <position position="72"/>
    </location>
    <ligand>
        <name>S-adenosyl-L-methionine</name>
        <dbReference type="ChEBI" id="CHEBI:59789"/>
    </ligand>
</feature>
<dbReference type="SUPFAM" id="SSF53335">
    <property type="entry name" value="S-adenosyl-L-methionine-dependent methyltransferases"/>
    <property type="match status" value="1"/>
</dbReference>
<evidence type="ECO:0000256" key="3">
    <source>
        <dbReference type="ARBA" id="ARBA00022603"/>
    </source>
</evidence>
<protein>
    <recommendedName>
        <fullName evidence="6">Ribosomal RNA small subunit methyltransferase G</fullName>
        <ecNumber evidence="6">2.1.1.-</ecNumber>
    </recommendedName>
    <alternativeName>
        <fullName evidence="6">16S rRNA 7-methylguanosine methyltransferase</fullName>
        <shortName evidence="6">16S rRNA m7G methyltransferase</shortName>
    </alternativeName>
</protein>
<gene>
    <name evidence="6 7" type="primary">rsmG</name>
    <name evidence="7" type="ORF">H9816_02545</name>
</gene>
<dbReference type="NCBIfam" id="TIGR00138">
    <property type="entry name" value="rsmG_gidB"/>
    <property type="match status" value="1"/>
</dbReference>
<dbReference type="GO" id="GO:0005829">
    <property type="term" value="C:cytosol"/>
    <property type="evidence" value="ECO:0007669"/>
    <property type="project" value="TreeGrafter"/>
</dbReference>
<reference evidence="7" key="2">
    <citation type="submission" date="2021-04" db="EMBL/GenBank/DDBJ databases">
        <authorList>
            <person name="Gilroy R."/>
        </authorList>
    </citation>
    <scope>NUCLEOTIDE SEQUENCE</scope>
    <source>
        <strain evidence="7">ChiHjej11B10-19426</strain>
    </source>
</reference>
<comment type="function">
    <text evidence="6">Specifically methylates the N7 position of a guanine in 16S rRNA.</text>
</comment>
<keyword evidence="3 6" id="KW-0489">Methyltransferase</keyword>
<feature type="binding site" evidence="6">
    <location>
        <position position="77"/>
    </location>
    <ligand>
        <name>S-adenosyl-L-methionine</name>
        <dbReference type="ChEBI" id="CHEBI:59789"/>
    </ligand>
</feature>
<comment type="similarity">
    <text evidence="6">Belongs to the methyltransferase superfamily. RNA methyltransferase RsmG family.</text>
</comment>
<dbReference type="GO" id="GO:0070043">
    <property type="term" value="F:rRNA (guanine-N7-)-methyltransferase activity"/>
    <property type="evidence" value="ECO:0007669"/>
    <property type="project" value="UniProtKB-UniRule"/>
</dbReference>
<evidence type="ECO:0000256" key="2">
    <source>
        <dbReference type="ARBA" id="ARBA00022552"/>
    </source>
</evidence>
<accession>A0A9D2DDB4</accession>
<evidence type="ECO:0000256" key="6">
    <source>
        <dbReference type="HAMAP-Rule" id="MF_00074"/>
    </source>
</evidence>
<name>A0A9D2DDB4_9BACT</name>
<dbReference type="Pfam" id="PF02527">
    <property type="entry name" value="GidB"/>
    <property type="match status" value="1"/>
</dbReference>
<feature type="binding site" evidence="6">
    <location>
        <begin position="123"/>
        <end position="124"/>
    </location>
    <ligand>
        <name>S-adenosyl-L-methionine</name>
        <dbReference type="ChEBI" id="CHEBI:59789"/>
    </ligand>
</feature>
<keyword evidence="1 6" id="KW-0963">Cytoplasm</keyword>
<dbReference type="InterPro" id="IPR003682">
    <property type="entry name" value="rRNA_ssu_MeTfrase_G"/>
</dbReference>
<proteinExistence type="inferred from homology"/>
<evidence type="ECO:0000256" key="5">
    <source>
        <dbReference type="ARBA" id="ARBA00022691"/>
    </source>
</evidence>
<dbReference type="Gene3D" id="3.40.50.150">
    <property type="entry name" value="Vaccinia Virus protein VP39"/>
    <property type="match status" value="1"/>
</dbReference>
<sequence>MELIEKYFGAELTPEQRERFARLYDLYAEWNAKINVVSRKDFESLYLKHVLHSLAIACVCRFDAGARICDVGTGGGFPAVPLAILFPEARFTAVDSIGKKITVVRGVVSALGLQNLEAVNGRVEALEGRFDYVVSRAVTDMAELMGWVWNKIERGQRGTLPNGLLVLKGGELAEELARAGRRFTVYDIARFFDEPFFETKKIVYLAK</sequence>
<feature type="binding site" evidence="6">
    <location>
        <position position="136"/>
    </location>
    <ligand>
        <name>S-adenosyl-L-methionine</name>
        <dbReference type="ChEBI" id="CHEBI:59789"/>
    </ligand>
</feature>
<dbReference type="Proteomes" id="UP000824014">
    <property type="component" value="Unassembled WGS sequence"/>
</dbReference>